<evidence type="ECO:0000256" key="1">
    <source>
        <dbReference type="ARBA" id="ARBA00022737"/>
    </source>
</evidence>
<dbReference type="GO" id="GO:0005524">
    <property type="term" value="F:ATP binding"/>
    <property type="evidence" value="ECO:0007669"/>
    <property type="project" value="UniProtKB-KW"/>
</dbReference>
<evidence type="ECO:0000313" key="9">
    <source>
        <dbReference type="Proteomes" id="UP000281549"/>
    </source>
</evidence>
<feature type="domain" description="ABC transporter" evidence="5">
    <location>
        <begin position="501"/>
        <end position="712"/>
    </location>
</feature>
<gene>
    <name evidence="6" type="ORF">O9G_003004</name>
    <name evidence="7" type="ORF">ROZALSC1DRAFT_30153</name>
</gene>
<dbReference type="GO" id="GO:0016887">
    <property type="term" value="F:ATP hydrolysis activity"/>
    <property type="evidence" value="ECO:0007669"/>
    <property type="project" value="InterPro"/>
</dbReference>
<protein>
    <submittedName>
        <fullName evidence="6">ABC transporter domain-containing protein</fullName>
    </submittedName>
    <submittedName>
        <fullName evidence="7">P-loop containing nucleoside triphosphate hydrolase protein</fullName>
    </submittedName>
</protein>
<dbReference type="InterPro" id="IPR058770">
    <property type="entry name" value="PWI_ABCF3"/>
</dbReference>
<dbReference type="SMART" id="SM00382">
    <property type="entry name" value="AAA"/>
    <property type="match status" value="2"/>
</dbReference>
<keyword evidence="7" id="KW-0378">Hydrolase</keyword>
<dbReference type="InterPro" id="IPR017871">
    <property type="entry name" value="ABC_transporter-like_CS"/>
</dbReference>
<dbReference type="PROSITE" id="PS00211">
    <property type="entry name" value="ABC_TRANSPORTER_1"/>
    <property type="match status" value="2"/>
</dbReference>
<dbReference type="Proteomes" id="UP000030755">
    <property type="component" value="Unassembled WGS sequence"/>
</dbReference>
<dbReference type="InterPro" id="IPR027417">
    <property type="entry name" value="P-loop_NTPase"/>
</dbReference>
<evidence type="ECO:0000313" key="6">
    <source>
        <dbReference type="EMBL" id="EPZ34284.1"/>
    </source>
</evidence>
<keyword evidence="2" id="KW-0547">Nucleotide-binding</keyword>
<evidence type="ECO:0000259" key="5">
    <source>
        <dbReference type="PROSITE" id="PS50893"/>
    </source>
</evidence>
<dbReference type="OMA" id="CTHIADI"/>
<evidence type="ECO:0000313" key="8">
    <source>
        <dbReference type="Proteomes" id="UP000030755"/>
    </source>
</evidence>
<dbReference type="STRING" id="988480.A0A075B0G4"/>
<reference evidence="6 8" key="1">
    <citation type="journal article" date="2013" name="Curr. Biol.">
        <title>Shared signatures of parasitism and phylogenomics unite Cryptomycota and microsporidia.</title>
        <authorList>
            <person name="James T.Y."/>
            <person name="Pelin A."/>
            <person name="Bonen L."/>
            <person name="Ahrendt S."/>
            <person name="Sain D."/>
            <person name="Corradi N."/>
            <person name="Stajich J.E."/>
        </authorList>
    </citation>
    <scope>NUCLEOTIDE SEQUENCE [LARGE SCALE GENOMIC DNA]</scope>
    <source>
        <strain evidence="6 8">CSF55</strain>
        <strain evidence="6 8">CSF55</strain>
    </source>
</reference>
<dbReference type="Proteomes" id="UP000281549">
    <property type="component" value="Unassembled WGS sequence"/>
</dbReference>
<dbReference type="Gene3D" id="3.40.50.300">
    <property type="entry name" value="P-loop containing nucleotide triphosphate hydrolases"/>
    <property type="match status" value="3"/>
</dbReference>
<keyword evidence="1" id="KW-0677">Repeat</keyword>
<dbReference type="EMBL" id="ML005556">
    <property type="protein sequence ID" value="RKP18115.1"/>
    <property type="molecule type" value="Genomic_DNA"/>
</dbReference>
<evidence type="ECO:0000313" key="7">
    <source>
        <dbReference type="EMBL" id="RKP18115.1"/>
    </source>
</evidence>
<keyword evidence="4" id="KW-0007">Acetylation</keyword>
<dbReference type="Pfam" id="PF12848">
    <property type="entry name" value="ABC_tran_Xtn"/>
    <property type="match status" value="1"/>
</dbReference>
<name>A0A075B0G4_ROZAC</name>
<dbReference type="InterPro" id="IPR003439">
    <property type="entry name" value="ABC_transporter-like_ATP-bd"/>
</dbReference>
<dbReference type="SUPFAM" id="SSF52540">
    <property type="entry name" value="P-loop containing nucleoside triphosphate hydrolases"/>
    <property type="match status" value="2"/>
</dbReference>
<accession>A0A075B0G4</accession>
<dbReference type="EMBL" id="KE560966">
    <property type="protein sequence ID" value="EPZ34284.1"/>
    <property type="molecule type" value="Genomic_DNA"/>
</dbReference>
<dbReference type="Pfam" id="PF26051">
    <property type="entry name" value="PWI_ABCF3"/>
    <property type="match status" value="1"/>
</dbReference>
<dbReference type="Pfam" id="PF00005">
    <property type="entry name" value="ABC_tran"/>
    <property type="match status" value="2"/>
</dbReference>
<dbReference type="PANTHER" id="PTHR19211">
    <property type="entry name" value="ATP-BINDING TRANSPORT PROTEIN-RELATED"/>
    <property type="match status" value="1"/>
</dbReference>
<dbReference type="CDD" id="cd03221">
    <property type="entry name" value="ABCF_EF-3"/>
    <property type="match status" value="2"/>
</dbReference>
<dbReference type="InterPro" id="IPR003593">
    <property type="entry name" value="AAA+_ATPase"/>
</dbReference>
<dbReference type="PROSITE" id="PS50893">
    <property type="entry name" value="ABC_TRANSPORTER_2"/>
    <property type="match status" value="2"/>
</dbReference>
<dbReference type="HOGENOM" id="CLU_000604_36_6_1"/>
<sequence length="712" mass="80879">MEPYSHLGPVAESSQFGLMFSSASYLETKFPSVDSEILEYVNGIIRDEDVKEELFETIGPILIDSSGLPEEEIESICKELSKLLGRVEDKVDDTSLKRLEETFKMKDIEEIEKKKVSISHIQASATRESLVDQEQLRKSEEKRKLKAEKRGINNFEATEFSHDKKVDETTWVPVDDDAKRVRDVRVENFDIGFAGKRILSNATLSLNYGRRYGLIGRNGIGKSTLLKAIATRQIDIPRSLSILHVEQEIVGDDTTALQCVIDADLERNYYLNKEADLLKRLGDNYPDDKKKEKALSELPLVQKKLMDIESDTATTRASKILSGLGFSMEMQQKPTRTFSGGWRMRLSLARALFMKPDLLLLDEPTNTLDIVAMIWLENYLLSWPKTVLVVSHDRSFLEGVTTDIIHLKDCNLAYYKGNYSTFLAAKEDRMKNQQREYENQLQYRQHLQSFIDRFRYNAKRAAQAQSKIKILEKLPELAPVVAEGAIHFNFPDPEFLNPPLLQLQDVEFGYDSARLIIKDVNLNVDMSSRIAIIGANGSGKTTILKLITEQLKPSKGQCYKQSKVKVSLFSQHHIDQLDLNVSSVEHLQTCFPGYDQEFYRGILGSFGITGATSLQSIRTLSGGQKSRVVFAKMAMENPHIMILDEPTNHLDMDSIEALLEALKVYKGGVLVVAHDERFVQEFSTDIYVCANQKLSKWNKSMAEYKKSLKIDL</sequence>
<dbReference type="FunFam" id="3.40.50.300:FF:000104">
    <property type="entry name" value="ATP-binding cassette sub-family F member 3"/>
    <property type="match status" value="1"/>
</dbReference>
<dbReference type="FunFam" id="3.40.50.300:FF:001135">
    <property type="entry name" value="ABC transporter F family member 3"/>
    <property type="match status" value="1"/>
</dbReference>
<feature type="domain" description="ABC transporter" evidence="5">
    <location>
        <begin position="184"/>
        <end position="434"/>
    </location>
</feature>
<dbReference type="OrthoDB" id="2110130at2759"/>
<proteinExistence type="predicted"/>
<evidence type="ECO:0000256" key="3">
    <source>
        <dbReference type="ARBA" id="ARBA00022840"/>
    </source>
</evidence>
<organism evidence="6 8">
    <name type="scientific">Rozella allomycis (strain CSF55)</name>
    <dbReference type="NCBI Taxonomy" id="988480"/>
    <lineage>
        <taxon>Eukaryota</taxon>
        <taxon>Fungi</taxon>
        <taxon>Fungi incertae sedis</taxon>
        <taxon>Cryptomycota</taxon>
        <taxon>Cryptomycota incertae sedis</taxon>
        <taxon>Rozella</taxon>
    </lineage>
</organism>
<dbReference type="InterPro" id="IPR032781">
    <property type="entry name" value="ABC_tran_Xtn"/>
</dbReference>
<evidence type="ECO:0000256" key="2">
    <source>
        <dbReference type="ARBA" id="ARBA00022741"/>
    </source>
</evidence>
<evidence type="ECO:0000256" key="4">
    <source>
        <dbReference type="ARBA" id="ARBA00022990"/>
    </source>
</evidence>
<keyword evidence="8" id="KW-1185">Reference proteome</keyword>
<dbReference type="InterPro" id="IPR050611">
    <property type="entry name" value="ABCF"/>
</dbReference>
<dbReference type="AlphaFoldDB" id="A0A075B0G4"/>
<dbReference type="PANTHER" id="PTHR19211:SF117">
    <property type="entry name" value="ATP-BINDING CASSETTE SUB-FAMILY F MEMBER 3"/>
    <property type="match status" value="1"/>
</dbReference>
<keyword evidence="3" id="KW-0067">ATP-binding</keyword>
<reference evidence="7" key="3">
    <citation type="submission" date="2018-08" db="EMBL/GenBank/DDBJ databases">
        <title>Leveraging single-cell genomics to expand the Fungal Tree of Life.</title>
        <authorList>
            <consortium name="DOE Joint Genome Institute"/>
            <person name="Ahrendt S.R."/>
            <person name="Quandt C.A."/>
            <person name="Ciobanu D."/>
            <person name="Clum A."/>
            <person name="Salamov A."/>
            <person name="Andreopoulos B."/>
            <person name="Cheng J.-F."/>
            <person name="Woyke T."/>
            <person name="Pelin A."/>
            <person name="Henrissat B."/>
            <person name="Reynolds N."/>
            <person name="Benny G.L."/>
            <person name="Smith M.E."/>
            <person name="James T.Y."/>
            <person name="Grigoriev I.V."/>
        </authorList>
    </citation>
    <scope>NUCLEOTIDE SEQUENCE</scope>
    <source>
        <strain evidence="7">CSF55</strain>
    </source>
</reference>
<reference evidence="9" key="2">
    <citation type="journal article" date="2018" name="Nat. Microbiol.">
        <title>Leveraging single-cell genomics to expand the fungal tree of life.</title>
        <authorList>
            <person name="Ahrendt S.R."/>
            <person name="Quandt C.A."/>
            <person name="Ciobanu D."/>
            <person name="Clum A."/>
            <person name="Salamov A."/>
            <person name="Andreopoulos B."/>
            <person name="Cheng J.F."/>
            <person name="Woyke T."/>
            <person name="Pelin A."/>
            <person name="Henrissat B."/>
            <person name="Reynolds N.K."/>
            <person name="Benny G.L."/>
            <person name="Smith M.E."/>
            <person name="James T.Y."/>
            <person name="Grigoriev I.V."/>
        </authorList>
    </citation>
    <scope>NUCLEOTIDE SEQUENCE [LARGE SCALE GENOMIC DNA]</scope>
    <source>
        <strain evidence="9">CSF55</strain>
    </source>
</reference>